<evidence type="ECO:0000313" key="6">
    <source>
        <dbReference type="Proteomes" id="UP000521676"/>
    </source>
</evidence>
<dbReference type="GO" id="GO:0070402">
    <property type="term" value="F:NADPH binding"/>
    <property type="evidence" value="ECO:0007669"/>
    <property type="project" value="TreeGrafter"/>
</dbReference>
<keyword evidence="7" id="KW-1185">Reference proteome</keyword>
<dbReference type="InterPro" id="IPR020843">
    <property type="entry name" value="ER"/>
</dbReference>
<dbReference type="SMART" id="SM00829">
    <property type="entry name" value="PKS_ER"/>
    <property type="match status" value="1"/>
</dbReference>
<feature type="domain" description="Enoyl reductase (ER)" evidence="3">
    <location>
        <begin position="10"/>
        <end position="319"/>
    </location>
</feature>
<dbReference type="Proteomes" id="UP001431572">
    <property type="component" value="Chromosome 1"/>
</dbReference>
<evidence type="ECO:0000313" key="7">
    <source>
        <dbReference type="Proteomes" id="UP001431572"/>
    </source>
</evidence>
<organism evidence="4 6">
    <name type="scientific">Candidatus Chlorohelix allophototropha</name>
    <dbReference type="NCBI Taxonomy" id="3003348"/>
    <lineage>
        <taxon>Bacteria</taxon>
        <taxon>Bacillati</taxon>
        <taxon>Chloroflexota</taxon>
        <taxon>Chloroflexia</taxon>
        <taxon>Candidatus Chloroheliales</taxon>
        <taxon>Candidatus Chloroheliaceae</taxon>
        <taxon>Candidatus Chlorohelix</taxon>
    </lineage>
</organism>
<evidence type="ECO:0000313" key="5">
    <source>
        <dbReference type="EMBL" id="WJW67125.1"/>
    </source>
</evidence>
<keyword evidence="1" id="KW-0521">NADP</keyword>
<gene>
    <name evidence="4" type="ORF">HXX08_05155</name>
    <name evidence="5" type="ORF">OZ401_000380</name>
</gene>
<evidence type="ECO:0000259" key="3">
    <source>
        <dbReference type="SMART" id="SM00829"/>
    </source>
</evidence>
<evidence type="ECO:0000256" key="1">
    <source>
        <dbReference type="ARBA" id="ARBA00022857"/>
    </source>
</evidence>
<dbReference type="RefSeq" id="WP_341469020.1">
    <property type="nucleotide sequence ID" value="NZ_CP128399.1"/>
</dbReference>
<dbReference type="AlphaFoldDB" id="A0A8T7M043"/>
<dbReference type="SUPFAM" id="SSF51735">
    <property type="entry name" value="NAD(P)-binding Rossmann-fold domains"/>
    <property type="match status" value="1"/>
</dbReference>
<accession>A0A8T7M043</accession>
<dbReference type="InterPro" id="IPR011032">
    <property type="entry name" value="GroES-like_sf"/>
</dbReference>
<dbReference type="GO" id="GO:0008270">
    <property type="term" value="F:zinc ion binding"/>
    <property type="evidence" value="ECO:0007669"/>
    <property type="project" value="InterPro"/>
</dbReference>
<dbReference type="CDD" id="cd05286">
    <property type="entry name" value="QOR2"/>
    <property type="match status" value="1"/>
</dbReference>
<keyword evidence="2" id="KW-0560">Oxidoreductase</keyword>
<dbReference type="PROSITE" id="PS01162">
    <property type="entry name" value="QOR_ZETA_CRYSTAL"/>
    <property type="match status" value="1"/>
</dbReference>
<name>A0A8T7M043_9CHLR</name>
<dbReference type="PANTHER" id="PTHR48106">
    <property type="entry name" value="QUINONE OXIDOREDUCTASE PIG3-RELATED"/>
    <property type="match status" value="1"/>
</dbReference>
<dbReference type="InterPro" id="IPR002364">
    <property type="entry name" value="Quin_OxRdtase/zeta-crystal_CS"/>
</dbReference>
<dbReference type="FunFam" id="3.40.50.720:FF:000053">
    <property type="entry name" value="Quinone oxidoreductase 1"/>
    <property type="match status" value="1"/>
</dbReference>
<dbReference type="GO" id="GO:0003960">
    <property type="term" value="F:quinone reductase (NADPH) activity"/>
    <property type="evidence" value="ECO:0007669"/>
    <property type="project" value="InterPro"/>
</dbReference>
<dbReference type="InterPro" id="IPR036291">
    <property type="entry name" value="NAD(P)-bd_dom_sf"/>
</dbReference>
<dbReference type="Proteomes" id="UP000521676">
    <property type="component" value="Unassembled WGS sequence"/>
</dbReference>
<dbReference type="Gene3D" id="3.40.50.720">
    <property type="entry name" value="NAD(P)-binding Rossmann-like Domain"/>
    <property type="match status" value="1"/>
</dbReference>
<dbReference type="Pfam" id="PF00107">
    <property type="entry name" value="ADH_zinc_N"/>
    <property type="match status" value="1"/>
</dbReference>
<dbReference type="InterPro" id="IPR047618">
    <property type="entry name" value="QOR-like"/>
</dbReference>
<dbReference type="GO" id="GO:0035925">
    <property type="term" value="F:mRNA 3'-UTR AU-rich region binding"/>
    <property type="evidence" value="ECO:0007669"/>
    <property type="project" value="TreeGrafter"/>
</dbReference>
<evidence type="ECO:0000313" key="4">
    <source>
        <dbReference type="EMBL" id="NWJ45249.1"/>
    </source>
</evidence>
<dbReference type="Pfam" id="PF08240">
    <property type="entry name" value="ADH_N"/>
    <property type="match status" value="1"/>
</dbReference>
<proteinExistence type="predicted"/>
<dbReference type="GO" id="GO:0005829">
    <property type="term" value="C:cytosol"/>
    <property type="evidence" value="ECO:0007669"/>
    <property type="project" value="TreeGrafter"/>
</dbReference>
<dbReference type="Gene3D" id="3.90.180.10">
    <property type="entry name" value="Medium-chain alcohol dehydrogenases, catalytic domain"/>
    <property type="match status" value="1"/>
</dbReference>
<reference evidence="5" key="2">
    <citation type="journal article" date="2024" name="Nature">
        <title>Anoxygenic phototroph of the Chloroflexota uses a type I reaction centre.</title>
        <authorList>
            <person name="Tsuji J.M."/>
            <person name="Shaw N.A."/>
            <person name="Nagashima S."/>
            <person name="Venkiteswaran J.J."/>
            <person name="Schiff S.L."/>
            <person name="Watanabe T."/>
            <person name="Fukui M."/>
            <person name="Hanada S."/>
            <person name="Tank M."/>
            <person name="Neufeld J.D."/>
        </authorList>
    </citation>
    <scope>NUCLEOTIDE SEQUENCE</scope>
    <source>
        <strain evidence="5">L227-S17</strain>
    </source>
</reference>
<dbReference type="PANTHER" id="PTHR48106:SF13">
    <property type="entry name" value="QUINONE OXIDOREDUCTASE-RELATED"/>
    <property type="match status" value="1"/>
</dbReference>
<dbReference type="InterPro" id="IPR013154">
    <property type="entry name" value="ADH-like_N"/>
</dbReference>
<reference evidence="4 6" key="1">
    <citation type="submission" date="2020-06" db="EMBL/GenBank/DDBJ databases">
        <title>Anoxygenic phototrophic Chloroflexota member uses a Type I reaction center.</title>
        <authorList>
            <person name="Tsuji J.M."/>
            <person name="Shaw N.A."/>
            <person name="Nagashima S."/>
            <person name="Venkiteswaran J."/>
            <person name="Schiff S.L."/>
            <person name="Hanada S."/>
            <person name="Tank M."/>
            <person name="Neufeld J.D."/>
        </authorList>
    </citation>
    <scope>NUCLEOTIDE SEQUENCE [LARGE SCALE GENOMIC DNA]</scope>
    <source>
        <strain evidence="4">L227-S17</strain>
    </source>
</reference>
<dbReference type="EMBL" id="JACATZ010000001">
    <property type="protein sequence ID" value="NWJ45249.1"/>
    <property type="molecule type" value="Genomic_DNA"/>
</dbReference>
<protein>
    <submittedName>
        <fullName evidence="4">Quinone oxidoreductase</fullName>
    </submittedName>
</protein>
<dbReference type="EMBL" id="CP128399">
    <property type="protein sequence ID" value="WJW67125.1"/>
    <property type="molecule type" value="Genomic_DNA"/>
</dbReference>
<dbReference type="InterPro" id="IPR013149">
    <property type="entry name" value="ADH-like_C"/>
</dbReference>
<dbReference type="SUPFAM" id="SSF50129">
    <property type="entry name" value="GroES-like"/>
    <property type="match status" value="1"/>
</dbReference>
<evidence type="ECO:0000256" key="2">
    <source>
        <dbReference type="ARBA" id="ARBA00023002"/>
    </source>
</evidence>
<sequence length="323" mass="34408">MYAIQIETFGGPEVLNYKAVPNPTPKAGEALIKLAASGINFIDVYHRTGRYPNNLPLIPGQEGAGVVEAVGEGVTEFKVGDRVAYTNVPGSYAEYAAVPASKLVPVPTGMDFRYAAAAMLQGMTAHYLCHTTYPVKEGDSVLVHAGAGGVGLLLIQMCKMLGAQVFTTVSTEEKAVLAKEAGADEVILYNSQDFEAEIKRLTGGVGVEVVYDAVGKTTFDKSLNSLKQFGYLVLYGASSGAVPPIDPIILMRGSYFLTRPTLGHYIADRTVLLSRAGDVLNWTQAGKLKLRVEHTYPLSQAAQAHIDLEGRATTGKLVLIPGS</sequence>